<comment type="subcellular location">
    <subcellularLocation>
        <location evidence="1">Cell membrane</location>
        <topology evidence="1">Multi-pass membrane protein</topology>
    </subcellularLocation>
</comment>
<dbReference type="InterPro" id="IPR011701">
    <property type="entry name" value="MFS"/>
</dbReference>
<dbReference type="GO" id="GO:0005886">
    <property type="term" value="C:plasma membrane"/>
    <property type="evidence" value="ECO:0007669"/>
    <property type="project" value="UniProtKB-SubCell"/>
</dbReference>
<dbReference type="RefSeq" id="WP_197350864.1">
    <property type="nucleotide sequence ID" value="NZ_CP048882.1"/>
</dbReference>
<feature type="transmembrane region" description="Helical" evidence="7">
    <location>
        <begin position="146"/>
        <end position="166"/>
    </location>
</feature>
<feature type="transmembrane region" description="Helical" evidence="7">
    <location>
        <begin position="178"/>
        <end position="198"/>
    </location>
</feature>
<feature type="transmembrane region" description="Helical" evidence="7">
    <location>
        <begin position="84"/>
        <end position="102"/>
    </location>
</feature>
<evidence type="ECO:0000313" key="10">
    <source>
        <dbReference type="Proteomes" id="UP000595046"/>
    </source>
</evidence>
<dbReference type="AlphaFoldDB" id="A0A7T1WQL9"/>
<protein>
    <submittedName>
        <fullName evidence="9">MFS transporter</fullName>
    </submittedName>
</protein>
<dbReference type="GO" id="GO:0022857">
    <property type="term" value="F:transmembrane transporter activity"/>
    <property type="evidence" value="ECO:0007669"/>
    <property type="project" value="InterPro"/>
</dbReference>
<feature type="domain" description="Major facilitator superfamily (MFS) profile" evidence="8">
    <location>
        <begin position="18"/>
        <end position="424"/>
    </location>
</feature>
<feature type="transmembrane region" description="Helical" evidence="7">
    <location>
        <begin position="51"/>
        <end position="72"/>
    </location>
</feature>
<dbReference type="SUPFAM" id="SSF103473">
    <property type="entry name" value="MFS general substrate transporter"/>
    <property type="match status" value="1"/>
</dbReference>
<evidence type="ECO:0000256" key="3">
    <source>
        <dbReference type="ARBA" id="ARBA00022692"/>
    </source>
</evidence>
<keyword evidence="2" id="KW-0813">Transport</keyword>
<feature type="transmembrane region" description="Helical" evidence="7">
    <location>
        <begin position="399"/>
        <end position="418"/>
    </location>
</feature>
<sequence>MNEAPAAEAVRRKVSRRLLPPLFVMFVLSFLDRTNVALVKSHLATDAGIDAAAFGLGAGIFFVGYAVLGIPSNLVLHRFGARRWLALLMLVWGLLSCAMGLVDGPASFYALRFLLGAAEAGFFPGVILYITYWFPAEDRGKATGMFQSAVAFASIIGNPVGGYLLGLHGLAGLEGWKWMFILEGAPTVVVALAVPWLLTDRPEQARWLSAAERKLLADRIAADVPDERQRVPAKAGSVLRDSKVLRLMFVYFAIQIGVYGVTFWLPALVGRIEGLGDLGIGFVSALPWVFALLGVLVLPWISDRTGNRRGPLRLALLLTVAGLIGGVLLPPVPAVAALCVAAFGFLGAQPVFWTVPPTILSGAQMAGTIALISGFGNLGGFLGPYLMGSIEEGTGSGANGLYAIAAVVTAGALVVTGFRWAGTQRHSTPEGPGGAQPDPARRAAAHTGTQQAERSSDDTHRAIR</sequence>
<dbReference type="EMBL" id="CP048882">
    <property type="protein sequence ID" value="QPP07073.1"/>
    <property type="molecule type" value="Genomic_DNA"/>
</dbReference>
<dbReference type="PANTHER" id="PTHR43791">
    <property type="entry name" value="PERMEASE-RELATED"/>
    <property type="match status" value="1"/>
</dbReference>
<dbReference type="InterPro" id="IPR036259">
    <property type="entry name" value="MFS_trans_sf"/>
</dbReference>
<feature type="transmembrane region" description="Helical" evidence="7">
    <location>
        <begin position="244"/>
        <end position="266"/>
    </location>
</feature>
<keyword evidence="4 7" id="KW-1133">Transmembrane helix</keyword>
<keyword evidence="3 7" id="KW-0812">Transmembrane</keyword>
<evidence type="ECO:0000256" key="4">
    <source>
        <dbReference type="ARBA" id="ARBA00022989"/>
    </source>
</evidence>
<dbReference type="PANTHER" id="PTHR43791:SF36">
    <property type="entry name" value="TRANSPORTER, PUTATIVE (AFU_ORTHOLOGUE AFUA_6G08340)-RELATED"/>
    <property type="match status" value="1"/>
</dbReference>
<evidence type="ECO:0000256" key="6">
    <source>
        <dbReference type="SAM" id="MobiDB-lite"/>
    </source>
</evidence>
<accession>A0A7T1WQL9</accession>
<keyword evidence="5 7" id="KW-0472">Membrane</keyword>
<evidence type="ECO:0000313" key="9">
    <source>
        <dbReference type="EMBL" id="QPP07073.1"/>
    </source>
</evidence>
<dbReference type="KEGG" id="sbat:G4Z16_12505"/>
<dbReference type="InterPro" id="IPR020846">
    <property type="entry name" value="MFS_dom"/>
</dbReference>
<evidence type="ECO:0000256" key="5">
    <source>
        <dbReference type="ARBA" id="ARBA00023136"/>
    </source>
</evidence>
<dbReference type="PROSITE" id="PS50850">
    <property type="entry name" value="MFS"/>
    <property type="match status" value="1"/>
</dbReference>
<feature type="transmembrane region" description="Helical" evidence="7">
    <location>
        <begin position="18"/>
        <end position="39"/>
    </location>
</feature>
<evidence type="ECO:0000259" key="8">
    <source>
        <dbReference type="PROSITE" id="PS50850"/>
    </source>
</evidence>
<dbReference type="Gene3D" id="1.20.1250.20">
    <property type="entry name" value="MFS general substrate transporter like domains"/>
    <property type="match status" value="2"/>
</dbReference>
<dbReference type="CDD" id="cd17319">
    <property type="entry name" value="MFS_ExuT_GudP_like"/>
    <property type="match status" value="1"/>
</dbReference>
<dbReference type="FunFam" id="1.20.1250.20:FF:000018">
    <property type="entry name" value="MFS transporter permease"/>
    <property type="match status" value="1"/>
</dbReference>
<dbReference type="Pfam" id="PF07690">
    <property type="entry name" value="MFS_1"/>
    <property type="match status" value="1"/>
</dbReference>
<keyword evidence="10" id="KW-1185">Reference proteome</keyword>
<evidence type="ECO:0000256" key="1">
    <source>
        <dbReference type="ARBA" id="ARBA00004651"/>
    </source>
</evidence>
<reference evidence="10" key="1">
    <citation type="submission" date="2020-02" db="EMBL/GenBank/DDBJ databases">
        <title>Streptomyces sp. ASO4wet.</title>
        <authorList>
            <person name="Risdian C."/>
            <person name="Landwehr W."/>
            <person name="Schupp P."/>
            <person name="Wink J."/>
        </authorList>
    </citation>
    <scope>NUCLEOTIDE SEQUENCE [LARGE SCALE GENOMIC DNA]</scope>
    <source>
        <strain evidence="10">ASO4wet</strain>
    </source>
</reference>
<dbReference type="Proteomes" id="UP000595046">
    <property type="component" value="Chromosome"/>
</dbReference>
<gene>
    <name evidence="9" type="ORF">G4Z16_12505</name>
</gene>
<evidence type="ECO:0000256" key="7">
    <source>
        <dbReference type="SAM" id="Phobius"/>
    </source>
</evidence>
<feature type="compositionally biased region" description="Basic and acidic residues" evidence="6">
    <location>
        <begin position="454"/>
        <end position="464"/>
    </location>
</feature>
<feature type="transmembrane region" description="Helical" evidence="7">
    <location>
        <begin position="312"/>
        <end position="329"/>
    </location>
</feature>
<feature type="region of interest" description="Disordered" evidence="6">
    <location>
        <begin position="424"/>
        <end position="464"/>
    </location>
</feature>
<organism evidence="9 10">
    <name type="scientific">Streptomyces bathyalis</name>
    <dbReference type="NCBI Taxonomy" id="2710756"/>
    <lineage>
        <taxon>Bacteria</taxon>
        <taxon>Bacillati</taxon>
        <taxon>Actinomycetota</taxon>
        <taxon>Actinomycetes</taxon>
        <taxon>Kitasatosporales</taxon>
        <taxon>Streptomycetaceae</taxon>
        <taxon>Streptomyces</taxon>
    </lineage>
</organism>
<feature type="transmembrane region" description="Helical" evidence="7">
    <location>
        <begin position="278"/>
        <end position="300"/>
    </location>
</feature>
<proteinExistence type="predicted"/>
<name>A0A7T1WQL9_9ACTN</name>
<evidence type="ECO:0000256" key="2">
    <source>
        <dbReference type="ARBA" id="ARBA00022448"/>
    </source>
</evidence>
<feature type="transmembrane region" description="Helical" evidence="7">
    <location>
        <begin position="367"/>
        <end position="387"/>
    </location>
</feature>
<feature type="transmembrane region" description="Helical" evidence="7">
    <location>
        <begin position="108"/>
        <end position="134"/>
    </location>
</feature>